<dbReference type="PANTHER" id="PTHR42923:SF47">
    <property type="entry name" value="BLR3003 PROTEIN"/>
    <property type="match status" value="1"/>
</dbReference>
<dbReference type="RefSeq" id="WP_047761357.1">
    <property type="nucleotide sequence ID" value="NZ_CP091510.1"/>
</dbReference>
<evidence type="ECO:0000256" key="1">
    <source>
        <dbReference type="SAM" id="SignalP"/>
    </source>
</evidence>
<evidence type="ECO:0000313" key="3">
    <source>
        <dbReference type="EMBL" id="KLT72589.1"/>
    </source>
</evidence>
<dbReference type="AlphaFoldDB" id="A0A0J0YR42"/>
<dbReference type="InterPro" id="IPR036188">
    <property type="entry name" value="FAD/NAD-bd_sf"/>
</dbReference>
<dbReference type="Pfam" id="PF01593">
    <property type="entry name" value="Amino_oxidase"/>
    <property type="match status" value="1"/>
</dbReference>
<dbReference type="InterPro" id="IPR002937">
    <property type="entry name" value="Amino_oxidase"/>
</dbReference>
<comment type="caution">
    <text evidence="3">The sequence shown here is derived from an EMBL/GenBank/DDBJ whole genome shotgun (WGS) entry which is preliminary data.</text>
</comment>
<dbReference type="NCBIfam" id="TIGR03467">
    <property type="entry name" value="HpnE"/>
    <property type="match status" value="1"/>
</dbReference>
<feature type="chain" id="PRO_5005246691" evidence="1">
    <location>
        <begin position="30"/>
        <end position="436"/>
    </location>
</feature>
<name>A0A0J0YR42_9NEIS</name>
<reference evidence="3 4" key="1">
    <citation type="submission" date="2014-11" db="EMBL/GenBank/DDBJ databases">
        <title>Genome of a novel goose pathogen.</title>
        <authorList>
            <person name="Hansen C.M."/>
            <person name="Hueffer K."/>
            <person name="Choi S.C."/>
        </authorList>
    </citation>
    <scope>NUCLEOTIDE SEQUENCE [LARGE SCALE GENOMIC DNA]</scope>
    <source>
        <strain evidence="3 4">KH1503</strain>
    </source>
</reference>
<proteinExistence type="predicted"/>
<evidence type="ECO:0000313" key="4">
    <source>
        <dbReference type="Proteomes" id="UP000036027"/>
    </source>
</evidence>
<dbReference type="Proteomes" id="UP000036027">
    <property type="component" value="Unassembled WGS sequence"/>
</dbReference>
<dbReference type="InterPro" id="IPR050464">
    <property type="entry name" value="Zeta_carotene_desat/Oxidored"/>
</dbReference>
<dbReference type="PATRIC" id="fig|1470200.3.peg.444"/>
<gene>
    <name evidence="3" type="ORF">PL75_07750</name>
</gene>
<dbReference type="InterPro" id="IPR017830">
    <property type="entry name" value="SQase_HpnE"/>
</dbReference>
<keyword evidence="4" id="KW-1185">Reference proteome</keyword>
<protein>
    <submittedName>
        <fullName evidence="3">Oxidoreductase</fullName>
    </submittedName>
</protein>
<sequence>MKNPARKKIAVIGAGWAGLSAAIHLSAKADVTIFEAGKQAGGRARALNAVNHNFSFLDNGQHILLGAYHGVRTLLNRIGVNEAEVFERRPLQWYMADGLQFSASSRLPAPLHLITGILRAKNIGWADKIRLLDSMKALQKRQHFNPADMSVADWLNVRQMPRKLVAEFWQPLVWGALNTPLQNASLNILSNVLQDGVWADKAAGDYLLPKCDLGKLMVEPALSFLKKQKATIRLATRVGKLQISPDGRVRIENELFDAVILAVAPYHAAALMPSETPHYIQSEYSKIQYHAITTVYLRYAEALEMPSAMTGFSRGTAQWLISRGALDGDKHELTAVISVSDLHSNHTNEQWIERVHADVLRICPTLKAPVAARVITEKRATTASTVNRRLPDTVWLHHHHIYPCGDYLHPRYPATLEAAVQHGQSTAALCLNNLTA</sequence>
<organism evidence="3 4">
    <name type="scientific">Neisseria arctica</name>
    <dbReference type="NCBI Taxonomy" id="1470200"/>
    <lineage>
        <taxon>Bacteria</taxon>
        <taxon>Pseudomonadati</taxon>
        <taxon>Pseudomonadota</taxon>
        <taxon>Betaproteobacteria</taxon>
        <taxon>Neisseriales</taxon>
        <taxon>Neisseriaceae</taxon>
        <taxon>Neisseria</taxon>
    </lineage>
</organism>
<feature type="domain" description="Amine oxidase" evidence="2">
    <location>
        <begin position="17"/>
        <end position="430"/>
    </location>
</feature>
<dbReference type="Gene3D" id="3.50.50.60">
    <property type="entry name" value="FAD/NAD(P)-binding domain"/>
    <property type="match status" value="2"/>
</dbReference>
<keyword evidence="1" id="KW-0732">Signal</keyword>
<dbReference type="STRING" id="1470200.PL75_07750"/>
<dbReference type="OrthoDB" id="7849608at2"/>
<dbReference type="SUPFAM" id="SSF51905">
    <property type="entry name" value="FAD/NAD(P)-binding domain"/>
    <property type="match status" value="1"/>
</dbReference>
<feature type="signal peptide" evidence="1">
    <location>
        <begin position="1"/>
        <end position="29"/>
    </location>
</feature>
<evidence type="ECO:0000259" key="2">
    <source>
        <dbReference type="Pfam" id="PF01593"/>
    </source>
</evidence>
<dbReference type="EMBL" id="JTDO01000011">
    <property type="protein sequence ID" value="KLT72589.1"/>
    <property type="molecule type" value="Genomic_DNA"/>
</dbReference>
<accession>A0A0J0YR42</accession>
<dbReference type="GO" id="GO:0016491">
    <property type="term" value="F:oxidoreductase activity"/>
    <property type="evidence" value="ECO:0007669"/>
    <property type="project" value="InterPro"/>
</dbReference>
<dbReference type="PANTHER" id="PTHR42923">
    <property type="entry name" value="PROTOPORPHYRINOGEN OXIDASE"/>
    <property type="match status" value="1"/>
</dbReference>